<dbReference type="RefSeq" id="WP_019422782.1">
    <property type="nucleotide sequence ID" value="NZ_JAJNBZ010000016.1"/>
</dbReference>
<keyword evidence="4 6" id="KW-1133">Transmembrane helix</keyword>
<keyword evidence="9" id="KW-1185">Reference proteome</keyword>
<feature type="transmembrane region" description="Helical" evidence="6">
    <location>
        <begin position="372"/>
        <end position="394"/>
    </location>
</feature>
<keyword evidence="3 6" id="KW-0812">Transmembrane</keyword>
<evidence type="ECO:0000256" key="6">
    <source>
        <dbReference type="SAM" id="Phobius"/>
    </source>
</evidence>
<comment type="caution">
    <text evidence="8">The sequence shown here is derived from an EMBL/GenBank/DDBJ whole genome shotgun (WGS) entry which is preliminary data.</text>
</comment>
<evidence type="ECO:0000256" key="3">
    <source>
        <dbReference type="ARBA" id="ARBA00022692"/>
    </source>
</evidence>
<dbReference type="PANTHER" id="PTHR30294">
    <property type="entry name" value="MEMBRANE COMPONENT OF ABC TRANSPORTER YHHJ-RELATED"/>
    <property type="match status" value="1"/>
</dbReference>
<keyword evidence="5 6" id="KW-0472">Membrane</keyword>
<reference evidence="8 9" key="1">
    <citation type="submission" date="2021-11" db="EMBL/GenBank/DDBJ databases">
        <title>Draft genome sequence of Paenibacillus profundus YoMME, a new Gram-positive bacteria with exoelectrogenic properties.</title>
        <authorList>
            <person name="Hubenova Y."/>
            <person name="Hubenova E."/>
            <person name="Manasiev Y."/>
            <person name="Peykov S."/>
            <person name="Mitov M."/>
        </authorList>
    </citation>
    <scope>NUCLEOTIDE SEQUENCE [LARGE SCALE GENOMIC DNA]</scope>
    <source>
        <strain evidence="8 9">YoMME</strain>
    </source>
</reference>
<evidence type="ECO:0000256" key="2">
    <source>
        <dbReference type="ARBA" id="ARBA00022475"/>
    </source>
</evidence>
<dbReference type="Gene3D" id="3.40.1710.10">
    <property type="entry name" value="abc type-2 transporter like domain"/>
    <property type="match status" value="1"/>
</dbReference>
<sequence length="401" mass="43984">MMWNIAVNELRRQLQMISILVVTFIVPLLLIFLLGSSLSGSGKFKVESRDPEPFKAGIVQQDQGVLAQAFAQFLTADDVRQWIEPIAYADREEVIRLIRDGKLGFGLVIPSTFSDDVLNGRQASWEMIMGNDYANNLAAKSVFGAYLDIVNTQQALALTAEHTGSSAAKNGIPPAAGTLMQGSAGEQQNEAAIVEVNPMQDQPNPTAMQYYSVSILVMYMLYTGMSLAISILADRQNYTFHRIMAAPVRPYSYMSGKLIGQSLIAVCQAIFMIALSHWLFGVDWGRDIGALVIVCLLLIVSSMALGSVIIAYVREEKSIKGLFQFLVITMTAISGGFFPISEVQATVGPFTLSHWAMQSMLRIMMNGGWSDTLHYVLPLAGIAGVLFLLAVWSFRKVVNYA</sequence>
<feature type="transmembrane region" description="Helical" evidence="6">
    <location>
        <begin position="258"/>
        <end position="282"/>
    </location>
</feature>
<dbReference type="Proteomes" id="UP001199916">
    <property type="component" value="Unassembled WGS sequence"/>
</dbReference>
<evidence type="ECO:0000313" key="8">
    <source>
        <dbReference type="EMBL" id="MCE5171308.1"/>
    </source>
</evidence>
<feature type="transmembrane region" description="Helical" evidence="6">
    <location>
        <begin position="288"/>
        <end position="313"/>
    </location>
</feature>
<comment type="subcellular location">
    <subcellularLocation>
        <location evidence="1">Cell membrane</location>
        <topology evidence="1">Multi-pass membrane protein</topology>
    </subcellularLocation>
</comment>
<feature type="transmembrane region" description="Helical" evidence="6">
    <location>
        <begin position="325"/>
        <end position="352"/>
    </location>
</feature>
<evidence type="ECO:0000256" key="4">
    <source>
        <dbReference type="ARBA" id="ARBA00022989"/>
    </source>
</evidence>
<evidence type="ECO:0000256" key="1">
    <source>
        <dbReference type="ARBA" id="ARBA00004651"/>
    </source>
</evidence>
<evidence type="ECO:0000313" key="9">
    <source>
        <dbReference type="Proteomes" id="UP001199916"/>
    </source>
</evidence>
<dbReference type="EMBL" id="JAJNBZ010000016">
    <property type="protein sequence ID" value="MCE5171308.1"/>
    <property type="molecule type" value="Genomic_DNA"/>
</dbReference>
<feature type="domain" description="ABC-2 type transporter transmembrane" evidence="7">
    <location>
        <begin position="18"/>
        <end position="392"/>
    </location>
</feature>
<dbReference type="PANTHER" id="PTHR30294:SF29">
    <property type="entry name" value="MULTIDRUG ABC TRANSPORTER PERMEASE YBHS-RELATED"/>
    <property type="match status" value="1"/>
</dbReference>
<evidence type="ECO:0000256" key="5">
    <source>
        <dbReference type="ARBA" id="ARBA00023136"/>
    </source>
</evidence>
<accession>A0ABS8YLH9</accession>
<dbReference type="InterPro" id="IPR051449">
    <property type="entry name" value="ABC-2_transporter_component"/>
</dbReference>
<dbReference type="Pfam" id="PF12698">
    <property type="entry name" value="ABC2_membrane_3"/>
    <property type="match status" value="1"/>
</dbReference>
<keyword evidence="2" id="KW-1003">Cell membrane</keyword>
<dbReference type="InterPro" id="IPR013525">
    <property type="entry name" value="ABC2_TM"/>
</dbReference>
<feature type="transmembrane region" description="Helical" evidence="6">
    <location>
        <begin position="210"/>
        <end position="233"/>
    </location>
</feature>
<evidence type="ECO:0000259" key="7">
    <source>
        <dbReference type="Pfam" id="PF12698"/>
    </source>
</evidence>
<proteinExistence type="predicted"/>
<protein>
    <submittedName>
        <fullName evidence="8">ABC transporter permease</fullName>
    </submittedName>
</protein>
<name>A0ABS8YLH9_9BACL</name>
<organism evidence="8 9">
    <name type="scientific">Paenibacillus profundus</name>
    <dbReference type="NCBI Taxonomy" id="1173085"/>
    <lineage>
        <taxon>Bacteria</taxon>
        <taxon>Bacillati</taxon>
        <taxon>Bacillota</taxon>
        <taxon>Bacilli</taxon>
        <taxon>Bacillales</taxon>
        <taxon>Paenibacillaceae</taxon>
        <taxon>Paenibacillus</taxon>
    </lineage>
</organism>
<gene>
    <name evidence="8" type="ORF">LQV63_18570</name>
</gene>